<organism evidence="1 2">
    <name type="scientific">Nocardiopsis coralli</name>
    <dbReference type="NCBI Taxonomy" id="2772213"/>
    <lineage>
        <taxon>Bacteria</taxon>
        <taxon>Bacillati</taxon>
        <taxon>Actinomycetota</taxon>
        <taxon>Actinomycetes</taxon>
        <taxon>Streptosporangiales</taxon>
        <taxon>Nocardiopsidaceae</taxon>
        <taxon>Nocardiopsis</taxon>
    </lineage>
</organism>
<dbReference type="SUPFAM" id="SSF55681">
    <property type="entry name" value="Class II aaRS and biotin synthetases"/>
    <property type="match status" value="1"/>
</dbReference>
<reference evidence="1 2" key="1">
    <citation type="submission" date="2020-09" db="EMBL/GenBank/DDBJ databases">
        <title>Diversity and distribution of actinomycetes associated with coral in the coast of Hainan.</title>
        <authorList>
            <person name="Li F."/>
        </authorList>
    </citation>
    <scope>NUCLEOTIDE SEQUENCE [LARGE SCALE GENOMIC DNA]</scope>
    <source>
        <strain evidence="1 2">HNM0947</strain>
    </source>
</reference>
<proteinExistence type="predicted"/>
<dbReference type="Gene3D" id="3.30.930.10">
    <property type="entry name" value="Bira Bifunctional Protein, Domain 2"/>
    <property type="match status" value="1"/>
</dbReference>
<dbReference type="Proteomes" id="UP000806528">
    <property type="component" value="Unassembled WGS sequence"/>
</dbReference>
<dbReference type="EMBL" id="JADBGI010000001">
    <property type="protein sequence ID" value="MBE2997213.1"/>
    <property type="molecule type" value="Genomic_DNA"/>
</dbReference>
<name>A0ABR9P056_9ACTN</name>
<dbReference type="InterPro" id="IPR045864">
    <property type="entry name" value="aa-tRNA-synth_II/BPL/LPL"/>
</dbReference>
<sequence length="237" mass="26482">MRVYDGEQLDVLEKIVAGLERIASRFGPTRLNVPPLIPESVLDHTGYPKLFPHLVGGVATPSDRAEHGLMLTSAACHHVYPRIADSMVDESVFHTVDGYCFRNEGEVEPGRLRSFRMYEIVMVGGEEECRSWRDSLLWESQEFLGGFGIDTGSQVASDPFFGRPGRLLTNEQTDKKLKWELLAEVHPGYSQAVASFNHHEVHFGSAFGIRRPNGEYAHSACAAFGLDRLLLAHTRRS</sequence>
<dbReference type="RefSeq" id="WP_193119875.1">
    <property type="nucleotide sequence ID" value="NZ_JADBGI010000001.1"/>
</dbReference>
<evidence type="ECO:0000313" key="1">
    <source>
        <dbReference type="EMBL" id="MBE2997213.1"/>
    </source>
</evidence>
<evidence type="ECO:0008006" key="3">
    <source>
        <dbReference type="Google" id="ProtNLM"/>
    </source>
</evidence>
<protein>
    <recommendedName>
        <fullName evidence="3">Aminoacyl-transfer RNA synthetases class-II family profile domain-containing protein</fullName>
    </recommendedName>
</protein>
<accession>A0ABR9P056</accession>
<keyword evidence="2" id="KW-1185">Reference proteome</keyword>
<evidence type="ECO:0000313" key="2">
    <source>
        <dbReference type="Proteomes" id="UP000806528"/>
    </source>
</evidence>
<comment type="caution">
    <text evidence="1">The sequence shown here is derived from an EMBL/GenBank/DDBJ whole genome shotgun (WGS) entry which is preliminary data.</text>
</comment>
<gene>
    <name evidence="1" type="ORF">IDM40_00640</name>
</gene>